<dbReference type="EMBL" id="GBXM01093655">
    <property type="protein sequence ID" value="JAH14922.1"/>
    <property type="molecule type" value="Transcribed_RNA"/>
</dbReference>
<dbReference type="AlphaFoldDB" id="A0A0E9QEJ0"/>
<protein>
    <submittedName>
        <fullName evidence="1">Uncharacterized protein</fullName>
    </submittedName>
</protein>
<name>A0A0E9QEJ0_ANGAN</name>
<sequence length="63" mass="7047">MFSQQHSNHISAMLHRKEVEEGSWVNANCRPLAPVPQVDSISEQSASGVVVADGKKLWRFVQE</sequence>
<reference evidence="1" key="1">
    <citation type="submission" date="2014-11" db="EMBL/GenBank/DDBJ databases">
        <authorList>
            <person name="Amaro Gonzalez C."/>
        </authorList>
    </citation>
    <scope>NUCLEOTIDE SEQUENCE</scope>
</reference>
<evidence type="ECO:0000313" key="1">
    <source>
        <dbReference type="EMBL" id="JAH14922.1"/>
    </source>
</evidence>
<reference evidence="1" key="2">
    <citation type="journal article" date="2015" name="Fish Shellfish Immunol.">
        <title>Early steps in the European eel (Anguilla anguilla)-Vibrio vulnificus interaction in the gills: Role of the RtxA13 toxin.</title>
        <authorList>
            <person name="Callol A."/>
            <person name="Pajuelo D."/>
            <person name="Ebbesson L."/>
            <person name="Teles M."/>
            <person name="MacKenzie S."/>
            <person name="Amaro C."/>
        </authorList>
    </citation>
    <scope>NUCLEOTIDE SEQUENCE</scope>
</reference>
<proteinExistence type="predicted"/>
<accession>A0A0E9QEJ0</accession>
<organism evidence="1">
    <name type="scientific">Anguilla anguilla</name>
    <name type="common">European freshwater eel</name>
    <name type="synonym">Muraena anguilla</name>
    <dbReference type="NCBI Taxonomy" id="7936"/>
    <lineage>
        <taxon>Eukaryota</taxon>
        <taxon>Metazoa</taxon>
        <taxon>Chordata</taxon>
        <taxon>Craniata</taxon>
        <taxon>Vertebrata</taxon>
        <taxon>Euteleostomi</taxon>
        <taxon>Actinopterygii</taxon>
        <taxon>Neopterygii</taxon>
        <taxon>Teleostei</taxon>
        <taxon>Anguilliformes</taxon>
        <taxon>Anguillidae</taxon>
        <taxon>Anguilla</taxon>
    </lineage>
</organism>